<dbReference type="InterPro" id="IPR027417">
    <property type="entry name" value="P-loop_NTPase"/>
</dbReference>
<dbReference type="InterPro" id="IPR003593">
    <property type="entry name" value="AAA+_ATPase"/>
</dbReference>
<protein>
    <submittedName>
        <fullName evidence="8">Branched-chain amino acid transport system ATP-binding protein</fullName>
    </submittedName>
</protein>
<accession>A0A1I5EHL5</accession>
<gene>
    <name evidence="8" type="ORF">SAMN05660359_01450</name>
</gene>
<evidence type="ECO:0000256" key="2">
    <source>
        <dbReference type="ARBA" id="ARBA00022448"/>
    </source>
</evidence>
<evidence type="ECO:0000256" key="1">
    <source>
        <dbReference type="ARBA" id="ARBA00005417"/>
    </source>
</evidence>
<evidence type="ECO:0000313" key="8">
    <source>
        <dbReference type="EMBL" id="SFO10965.1"/>
    </source>
</evidence>
<evidence type="ECO:0000256" key="4">
    <source>
        <dbReference type="ARBA" id="ARBA00022840"/>
    </source>
</evidence>
<dbReference type="SUPFAM" id="SSF52540">
    <property type="entry name" value="P-loop containing nucleoside triphosphate hydrolases"/>
    <property type="match status" value="1"/>
</dbReference>
<evidence type="ECO:0000256" key="5">
    <source>
        <dbReference type="ARBA" id="ARBA00022970"/>
    </source>
</evidence>
<dbReference type="GO" id="GO:0016887">
    <property type="term" value="F:ATP hydrolysis activity"/>
    <property type="evidence" value="ECO:0007669"/>
    <property type="project" value="InterPro"/>
</dbReference>
<keyword evidence="9" id="KW-1185">Reference proteome</keyword>
<dbReference type="PANTHER" id="PTHR43820:SF6">
    <property type="entry name" value="ABC TRANSPORTER ATP-BINDING PROTEIN"/>
    <property type="match status" value="1"/>
</dbReference>
<comment type="similarity">
    <text evidence="1">Belongs to the ABC transporter superfamily.</text>
</comment>
<dbReference type="Pfam" id="PF00005">
    <property type="entry name" value="ABC_tran"/>
    <property type="match status" value="1"/>
</dbReference>
<feature type="domain" description="ABC transporter" evidence="7">
    <location>
        <begin position="47"/>
        <end position="278"/>
    </location>
</feature>
<dbReference type="InterPro" id="IPR052156">
    <property type="entry name" value="BCAA_Transport_ATP-bd_LivF"/>
</dbReference>
<evidence type="ECO:0000313" key="9">
    <source>
        <dbReference type="Proteomes" id="UP000183642"/>
    </source>
</evidence>
<keyword evidence="5" id="KW-0029">Amino-acid transport</keyword>
<dbReference type="PANTHER" id="PTHR43820">
    <property type="entry name" value="HIGH-AFFINITY BRANCHED-CHAIN AMINO ACID TRANSPORT ATP-BINDING PROTEIN LIVF"/>
    <property type="match status" value="1"/>
</dbReference>
<keyword evidence="2" id="KW-0813">Transport</keyword>
<dbReference type="SMART" id="SM00382">
    <property type="entry name" value="AAA"/>
    <property type="match status" value="1"/>
</dbReference>
<dbReference type="Gene3D" id="3.40.50.300">
    <property type="entry name" value="P-loop containing nucleotide triphosphate hydrolases"/>
    <property type="match status" value="1"/>
</dbReference>
<feature type="region of interest" description="Disordered" evidence="6">
    <location>
        <begin position="1"/>
        <end position="23"/>
    </location>
</feature>
<dbReference type="InterPro" id="IPR003439">
    <property type="entry name" value="ABC_transporter-like_ATP-bd"/>
</dbReference>
<dbReference type="RefSeq" id="WP_244274105.1">
    <property type="nucleotide sequence ID" value="NZ_FOWE01000003.1"/>
</dbReference>
<dbReference type="GO" id="GO:0015658">
    <property type="term" value="F:branched-chain amino acid transmembrane transporter activity"/>
    <property type="evidence" value="ECO:0007669"/>
    <property type="project" value="TreeGrafter"/>
</dbReference>
<dbReference type="AlphaFoldDB" id="A0A1I5EHL5"/>
<dbReference type="EMBL" id="FOWE01000003">
    <property type="protein sequence ID" value="SFO10965.1"/>
    <property type="molecule type" value="Genomic_DNA"/>
</dbReference>
<evidence type="ECO:0000256" key="6">
    <source>
        <dbReference type="SAM" id="MobiDB-lite"/>
    </source>
</evidence>
<name>A0A1I5EHL5_9ACTN</name>
<dbReference type="GO" id="GO:0005524">
    <property type="term" value="F:ATP binding"/>
    <property type="evidence" value="ECO:0007669"/>
    <property type="project" value="UniProtKB-KW"/>
</dbReference>
<keyword evidence="4 8" id="KW-0067">ATP-binding</keyword>
<feature type="compositionally biased region" description="Low complexity" evidence="6">
    <location>
        <begin position="1"/>
        <end position="18"/>
    </location>
</feature>
<sequence>MAETGAHGSTAAGAAGVGLSKGDTGRGAATGSSVIAGGGTATADAVLSVEGLSAAYGPVKALDGVTLRAEQGRITAVLGANGAGKTTLLRTISGLVRPTAGRVVLDGEDVTRAPVEAMVTKGMAHVPEGRGVIAELTVDENLRVGSLFRGKVAQDEFDRVYDLFPRIAERRGQTAHTLSGGERQMLVIGRALLARPRLLLLDEPSLGLAPRIVAQIFALLRKLVDSEGLSVLLVEQNARSALSVADTGVVLNLGRVVVTDDAARLAGDEDLRHAYLGF</sequence>
<reference evidence="9" key="1">
    <citation type="submission" date="2016-10" db="EMBL/GenBank/DDBJ databases">
        <authorList>
            <person name="Varghese N."/>
            <person name="Submissions S."/>
        </authorList>
    </citation>
    <scope>NUCLEOTIDE SEQUENCE [LARGE SCALE GENOMIC DNA]</scope>
    <source>
        <strain evidence="9">DSM 43161</strain>
    </source>
</reference>
<dbReference type="InterPro" id="IPR017871">
    <property type="entry name" value="ABC_transporter-like_CS"/>
</dbReference>
<keyword evidence="3" id="KW-0547">Nucleotide-binding</keyword>
<dbReference type="PROSITE" id="PS50893">
    <property type="entry name" value="ABC_TRANSPORTER_2"/>
    <property type="match status" value="1"/>
</dbReference>
<organism evidence="8 9">
    <name type="scientific">Geodermatophilus obscurus</name>
    <dbReference type="NCBI Taxonomy" id="1861"/>
    <lineage>
        <taxon>Bacteria</taxon>
        <taxon>Bacillati</taxon>
        <taxon>Actinomycetota</taxon>
        <taxon>Actinomycetes</taxon>
        <taxon>Geodermatophilales</taxon>
        <taxon>Geodermatophilaceae</taxon>
        <taxon>Geodermatophilus</taxon>
    </lineage>
</organism>
<evidence type="ECO:0000259" key="7">
    <source>
        <dbReference type="PROSITE" id="PS50893"/>
    </source>
</evidence>
<dbReference type="GO" id="GO:0015807">
    <property type="term" value="P:L-amino acid transport"/>
    <property type="evidence" value="ECO:0007669"/>
    <property type="project" value="TreeGrafter"/>
</dbReference>
<dbReference type="Proteomes" id="UP000183642">
    <property type="component" value="Unassembled WGS sequence"/>
</dbReference>
<dbReference type="PROSITE" id="PS00211">
    <property type="entry name" value="ABC_TRANSPORTER_1"/>
    <property type="match status" value="1"/>
</dbReference>
<dbReference type="CDD" id="cd03224">
    <property type="entry name" value="ABC_TM1139_LivF_branched"/>
    <property type="match status" value="1"/>
</dbReference>
<evidence type="ECO:0000256" key="3">
    <source>
        <dbReference type="ARBA" id="ARBA00022741"/>
    </source>
</evidence>
<proteinExistence type="inferred from homology"/>